<feature type="signal peptide" evidence="2">
    <location>
        <begin position="1"/>
        <end position="16"/>
    </location>
</feature>
<evidence type="ECO:0000313" key="3">
    <source>
        <dbReference type="EMBL" id="RNA16672.1"/>
    </source>
</evidence>
<evidence type="ECO:0000313" key="4">
    <source>
        <dbReference type="Proteomes" id="UP000276133"/>
    </source>
</evidence>
<sequence length="572" mass="66409">MKILILLCFLSIVSWSKQEKKNIIFDLADLTVDYEIDDESVFLEAFKTSINDKIIQSEDTEKYSRLTWVSVGIPRLVYINQSHIFIFNNEGFSINIELLTDTIRNLFVQVAKRKYSIQVDLKQIIFLKPDRFECGLRFYDKNGDKYLLNGKASHLSKFPIDVFFEAPAGSMERVALEEILHAEFSIDKTSNIYEEMGISLQCEISAQGRGYQQNSLILSAKQINQLHLVEEVFGPKDSVYVTRKQMSSLAHSLYQQLDIIEEYRLPEREFSSKFVQDLIAQTAELIDQYEPIEKVLENLSPYELKEDIQPDVITEELSRVFTIDKINSQEKLVLNKAKLEKNGDSSAFGLKVNMFANIKALPRVNFNAGYADSDGTISGFSSVSDALNALNSNLENEIQWSRKGNTIIPKSIKASKLARANFMKTLRFSRIKKYLYDAPFKRVYFLKRVHVQEKNNQLTQLNSEMLECKAKLDKLMENEDFFLSLDLLKIERGFLNGSSTVNFEQKFLKSPAIHFSSKYFERNSYEIEINFKTKNGFLYKYEFYHQTKNFEWNALGYCQFDIRKIYEILDSC</sequence>
<feature type="chain" id="PRO_5017993247" evidence="2">
    <location>
        <begin position="17"/>
        <end position="572"/>
    </location>
</feature>
<evidence type="ECO:0000256" key="1">
    <source>
        <dbReference type="SAM" id="Coils"/>
    </source>
</evidence>
<dbReference type="EMBL" id="REGN01004653">
    <property type="protein sequence ID" value="RNA16672.1"/>
    <property type="molecule type" value="Genomic_DNA"/>
</dbReference>
<keyword evidence="1" id="KW-0175">Coiled coil</keyword>
<dbReference type="AlphaFoldDB" id="A0A3M7QZ98"/>
<feature type="coiled-coil region" evidence="1">
    <location>
        <begin position="451"/>
        <end position="478"/>
    </location>
</feature>
<evidence type="ECO:0000256" key="2">
    <source>
        <dbReference type="SAM" id="SignalP"/>
    </source>
</evidence>
<protein>
    <submittedName>
        <fullName evidence="3">Uncharacterized protein</fullName>
    </submittedName>
</protein>
<accession>A0A3M7QZ98</accession>
<proteinExistence type="predicted"/>
<name>A0A3M7QZ98_BRAPC</name>
<organism evidence="3 4">
    <name type="scientific">Brachionus plicatilis</name>
    <name type="common">Marine rotifer</name>
    <name type="synonym">Brachionus muelleri</name>
    <dbReference type="NCBI Taxonomy" id="10195"/>
    <lineage>
        <taxon>Eukaryota</taxon>
        <taxon>Metazoa</taxon>
        <taxon>Spiralia</taxon>
        <taxon>Gnathifera</taxon>
        <taxon>Rotifera</taxon>
        <taxon>Eurotatoria</taxon>
        <taxon>Monogononta</taxon>
        <taxon>Pseudotrocha</taxon>
        <taxon>Ploima</taxon>
        <taxon>Brachionidae</taxon>
        <taxon>Brachionus</taxon>
    </lineage>
</organism>
<gene>
    <name evidence="3" type="ORF">BpHYR1_040013</name>
</gene>
<reference evidence="3 4" key="1">
    <citation type="journal article" date="2018" name="Sci. Rep.">
        <title>Genomic signatures of local adaptation to the degree of environmental predictability in rotifers.</title>
        <authorList>
            <person name="Franch-Gras L."/>
            <person name="Hahn C."/>
            <person name="Garcia-Roger E.M."/>
            <person name="Carmona M.J."/>
            <person name="Serra M."/>
            <person name="Gomez A."/>
        </authorList>
    </citation>
    <scope>NUCLEOTIDE SEQUENCE [LARGE SCALE GENOMIC DNA]</scope>
    <source>
        <strain evidence="3">HYR1</strain>
    </source>
</reference>
<keyword evidence="4" id="KW-1185">Reference proteome</keyword>
<comment type="caution">
    <text evidence="3">The sequence shown here is derived from an EMBL/GenBank/DDBJ whole genome shotgun (WGS) entry which is preliminary data.</text>
</comment>
<keyword evidence="2" id="KW-0732">Signal</keyword>
<dbReference type="Proteomes" id="UP000276133">
    <property type="component" value="Unassembled WGS sequence"/>
</dbReference>